<protein>
    <recommendedName>
        <fullName evidence="1">HTH cro/C1-type domain-containing protein</fullName>
    </recommendedName>
</protein>
<evidence type="ECO:0000313" key="2">
    <source>
        <dbReference type="EMBL" id="GAA3246782.1"/>
    </source>
</evidence>
<keyword evidence="3" id="KW-1185">Reference proteome</keyword>
<accession>A0ABP6QNW6</accession>
<evidence type="ECO:0000313" key="3">
    <source>
        <dbReference type="Proteomes" id="UP001500728"/>
    </source>
</evidence>
<evidence type="ECO:0000259" key="1">
    <source>
        <dbReference type="Pfam" id="PF13443"/>
    </source>
</evidence>
<gene>
    <name evidence="2" type="ORF">GCM10010469_02900</name>
</gene>
<reference evidence="3" key="1">
    <citation type="journal article" date="2019" name="Int. J. Syst. Evol. Microbiol.">
        <title>The Global Catalogue of Microorganisms (GCM) 10K type strain sequencing project: providing services to taxonomists for standard genome sequencing and annotation.</title>
        <authorList>
            <consortium name="The Broad Institute Genomics Platform"/>
            <consortium name="The Broad Institute Genome Sequencing Center for Infectious Disease"/>
            <person name="Wu L."/>
            <person name="Ma J."/>
        </authorList>
    </citation>
    <scope>NUCLEOTIDE SEQUENCE [LARGE SCALE GENOMIC DNA]</scope>
    <source>
        <strain evidence="3">JCM 9381</strain>
    </source>
</reference>
<comment type="caution">
    <text evidence="2">The sequence shown here is derived from an EMBL/GenBank/DDBJ whole genome shotgun (WGS) entry which is preliminary data.</text>
</comment>
<organism evidence="2 3">
    <name type="scientific">Streptomyces labedae</name>
    <dbReference type="NCBI Taxonomy" id="285569"/>
    <lineage>
        <taxon>Bacteria</taxon>
        <taxon>Bacillati</taxon>
        <taxon>Actinomycetota</taxon>
        <taxon>Actinomycetes</taxon>
        <taxon>Kitasatosporales</taxon>
        <taxon>Streptomycetaceae</taxon>
        <taxon>Streptomyces</taxon>
    </lineage>
</organism>
<dbReference type="Proteomes" id="UP001500728">
    <property type="component" value="Unassembled WGS sequence"/>
</dbReference>
<name>A0ABP6QNW6_9ACTN</name>
<dbReference type="RefSeq" id="WP_346150634.1">
    <property type="nucleotide sequence ID" value="NZ_BAAAUW010000001.1"/>
</dbReference>
<dbReference type="Pfam" id="PF13443">
    <property type="entry name" value="HTH_26"/>
    <property type="match status" value="1"/>
</dbReference>
<sequence length="112" mass="11865">MKWNLRWAAAKRDIWRPVDLQAAFATVGFTPSLSKVAALWGGTPVTVRLDDLDKICAALQCTVADLMEAEPVAAAEGMEEPQRAVGGEAGANCARHLISYSPTSNAGPRTGP</sequence>
<dbReference type="InterPro" id="IPR001387">
    <property type="entry name" value="Cro/C1-type_HTH"/>
</dbReference>
<proteinExistence type="predicted"/>
<dbReference type="EMBL" id="BAAAUW010000001">
    <property type="protein sequence ID" value="GAA3246782.1"/>
    <property type="molecule type" value="Genomic_DNA"/>
</dbReference>
<feature type="domain" description="HTH cro/C1-type" evidence="1">
    <location>
        <begin position="33"/>
        <end position="71"/>
    </location>
</feature>